<reference evidence="5 6" key="1">
    <citation type="journal article" date="2006" name="Nature">
        <title>Global trends of whole-genome duplications revealed by the ciliate Paramecium tetraurelia.</title>
        <authorList>
            <consortium name="Genoscope"/>
            <person name="Aury J.-M."/>
            <person name="Jaillon O."/>
            <person name="Duret L."/>
            <person name="Noel B."/>
            <person name="Jubin C."/>
            <person name="Porcel B.M."/>
            <person name="Segurens B."/>
            <person name="Daubin V."/>
            <person name="Anthouard V."/>
            <person name="Aiach N."/>
            <person name="Arnaiz O."/>
            <person name="Billaut A."/>
            <person name="Beisson J."/>
            <person name="Blanc I."/>
            <person name="Bouhouche K."/>
            <person name="Camara F."/>
            <person name="Duharcourt S."/>
            <person name="Guigo R."/>
            <person name="Gogendeau D."/>
            <person name="Katinka M."/>
            <person name="Keller A.-M."/>
            <person name="Kissmehl R."/>
            <person name="Klotz C."/>
            <person name="Koll F."/>
            <person name="Le Moue A."/>
            <person name="Lepere C."/>
            <person name="Malinsky S."/>
            <person name="Nowacki M."/>
            <person name="Nowak J.K."/>
            <person name="Plattner H."/>
            <person name="Poulain J."/>
            <person name="Ruiz F."/>
            <person name="Serrano V."/>
            <person name="Zagulski M."/>
            <person name="Dessen P."/>
            <person name="Betermier M."/>
            <person name="Weissenbach J."/>
            <person name="Scarpelli C."/>
            <person name="Schachter V."/>
            <person name="Sperling L."/>
            <person name="Meyer E."/>
            <person name="Cohen J."/>
            <person name="Wincker P."/>
        </authorList>
    </citation>
    <scope>NUCLEOTIDE SEQUENCE [LARGE SCALE GENOMIC DNA]</scope>
    <source>
        <strain evidence="5 6">Stock d4-2</strain>
    </source>
</reference>
<feature type="compositionally biased region" description="Polar residues" evidence="4">
    <location>
        <begin position="348"/>
        <end position="366"/>
    </location>
</feature>
<dbReference type="OrthoDB" id="191037at2759"/>
<sequence>MSTLSTICQKHIKHIEGTLSTKYLAFCSDDCSLLCINCILYDGHKGHQFQSLEDSLRLELNRFYSISENVQQNHQKAIKQFQQLAQMNDQLDIDYQRLNIEITKFFNAIRQSIQERESKLQEQLNQSLLNQRQQISQNQSKLQLQLQDINDYLQELSELDEKSQDPIKFLQTTQNRTKLINKLPKSIVTIDQTIKFPELNKEQENQNLIKVLSKKVNTQQVLPPPPTQQTASTQQKIVQSIKKQSSNNQQQQSYNAQYQQQQNQILQLQSQQQQQKKMNQSKKVPLCETNGPCAVQINLKKKVEEKQNNQVRLTNFHEARNQMKERNYEKSIERRKDRDHSTPRRLFKNQSKVSQDPQSPFLNQDDSKQEINTFLNSIHDFEPELTNVSHMSMDYQYITIGGFVDSLKQIVEKYDIKTDYPSEKDQLKNNRCKFGIAHLINGNVLLMGGKVDGVRIDTCEEYNYKDKKVIPSKIKLPSSRSGFGTLNVNQFIYVIGGNDGQENLKDFDCFNQIDNNWIKFPSMIEARDELAVCMYENAIFAIGGFGVNTCLKTVEVFTSGKWGHCAPLNIPRRALAGVSLPDGIYAIGGFDGTQYLNSVEKYEDGRWTLIESMIHPRCTLSALATPDNQYIYVFGGFDNGPLDSVEKYSVLSGNWEEINSLMAKRFMHQTFITLV</sequence>
<dbReference type="GeneID" id="5048054"/>
<protein>
    <recommendedName>
        <fullName evidence="7">B box-type domain-containing protein</fullName>
    </recommendedName>
</protein>
<dbReference type="InterPro" id="IPR037293">
    <property type="entry name" value="Gal_Oxidase_central_sf"/>
</dbReference>
<dbReference type="Gene3D" id="3.30.160.60">
    <property type="entry name" value="Classic Zinc Finger"/>
    <property type="match status" value="1"/>
</dbReference>
<feature type="coiled-coil region" evidence="3">
    <location>
        <begin position="125"/>
        <end position="162"/>
    </location>
</feature>
<dbReference type="OMA" id="DYPSEKD"/>
<proteinExistence type="predicted"/>
<dbReference type="PANTHER" id="PTHR24412">
    <property type="entry name" value="KELCH PROTEIN"/>
    <property type="match status" value="1"/>
</dbReference>
<evidence type="ECO:0000256" key="3">
    <source>
        <dbReference type="SAM" id="Coils"/>
    </source>
</evidence>
<dbReference type="STRING" id="5888.A0EHV1"/>
<accession>A0EHV1</accession>
<feature type="region of interest" description="Disordered" evidence="4">
    <location>
        <begin position="315"/>
        <end position="366"/>
    </location>
</feature>
<dbReference type="HOGENOM" id="CLU_411897_0_0_1"/>
<dbReference type="RefSeq" id="XP_001462265.1">
    <property type="nucleotide sequence ID" value="XM_001462228.1"/>
</dbReference>
<keyword evidence="6" id="KW-1185">Reference proteome</keyword>
<feature type="compositionally biased region" description="Basic and acidic residues" evidence="4">
    <location>
        <begin position="315"/>
        <end position="342"/>
    </location>
</feature>
<dbReference type="InParanoid" id="A0EHV1"/>
<dbReference type="SMART" id="SM00612">
    <property type="entry name" value="Kelch"/>
    <property type="match status" value="5"/>
</dbReference>
<dbReference type="PANTHER" id="PTHR24412:SF489">
    <property type="entry name" value="RING FINGER DOMAIN AND KELCH REPEAT-CONTAINING PROTEIN DDB_G0271372"/>
    <property type="match status" value="1"/>
</dbReference>
<dbReference type="InterPro" id="IPR015915">
    <property type="entry name" value="Kelch-typ_b-propeller"/>
</dbReference>
<evidence type="ECO:0000256" key="2">
    <source>
        <dbReference type="ARBA" id="ARBA00022737"/>
    </source>
</evidence>
<dbReference type="AlphaFoldDB" id="A0EHV1"/>
<evidence type="ECO:0000313" key="6">
    <source>
        <dbReference type="Proteomes" id="UP000000600"/>
    </source>
</evidence>
<dbReference type="SUPFAM" id="SSF57845">
    <property type="entry name" value="B-box zinc-binding domain"/>
    <property type="match status" value="1"/>
</dbReference>
<organism evidence="5 6">
    <name type="scientific">Paramecium tetraurelia</name>
    <dbReference type="NCBI Taxonomy" id="5888"/>
    <lineage>
        <taxon>Eukaryota</taxon>
        <taxon>Sar</taxon>
        <taxon>Alveolata</taxon>
        <taxon>Ciliophora</taxon>
        <taxon>Intramacronucleata</taxon>
        <taxon>Oligohymenophorea</taxon>
        <taxon>Peniculida</taxon>
        <taxon>Parameciidae</taxon>
        <taxon>Paramecium</taxon>
    </lineage>
</organism>
<dbReference type="Gene3D" id="2.130.10.80">
    <property type="entry name" value="Galactose oxidase/kelch, beta-propeller"/>
    <property type="match status" value="1"/>
</dbReference>
<keyword evidence="3" id="KW-0175">Coiled coil</keyword>
<dbReference type="SUPFAM" id="SSF117281">
    <property type="entry name" value="Kelch motif"/>
    <property type="match status" value="2"/>
</dbReference>
<keyword evidence="2" id="KW-0677">Repeat</keyword>
<dbReference type="Proteomes" id="UP000000600">
    <property type="component" value="Unassembled WGS sequence"/>
</dbReference>
<keyword evidence="1" id="KW-0880">Kelch repeat</keyword>
<evidence type="ECO:0008006" key="7">
    <source>
        <dbReference type="Google" id="ProtNLM"/>
    </source>
</evidence>
<name>A0EHV1_PARTE</name>
<evidence type="ECO:0000313" key="5">
    <source>
        <dbReference type="EMBL" id="CAK94892.1"/>
    </source>
</evidence>
<dbReference type="Pfam" id="PF01344">
    <property type="entry name" value="Kelch_1"/>
    <property type="match status" value="3"/>
</dbReference>
<evidence type="ECO:0000256" key="1">
    <source>
        <dbReference type="ARBA" id="ARBA00022441"/>
    </source>
</evidence>
<dbReference type="eggNOG" id="KOG4441">
    <property type="taxonomic scope" value="Eukaryota"/>
</dbReference>
<evidence type="ECO:0000256" key="4">
    <source>
        <dbReference type="SAM" id="MobiDB-lite"/>
    </source>
</evidence>
<dbReference type="InterPro" id="IPR006652">
    <property type="entry name" value="Kelch_1"/>
</dbReference>
<dbReference type="EMBL" id="CT868680">
    <property type="protein sequence ID" value="CAK94892.1"/>
    <property type="molecule type" value="Genomic_DNA"/>
</dbReference>
<gene>
    <name evidence="5" type="ORF">GSPATT00027219001</name>
</gene>
<dbReference type="Gene3D" id="2.120.10.80">
    <property type="entry name" value="Kelch-type beta propeller"/>
    <property type="match status" value="1"/>
</dbReference>
<dbReference type="KEGG" id="ptm:GSPATT00027219001"/>
<feature type="coiled-coil region" evidence="3">
    <location>
        <begin position="251"/>
        <end position="278"/>
    </location>
</feature>
<dbReference type="CDD" id="cd19756">
    <property type="entry name" value="Bbox2"/>
    <property type="match status" value="1"/>
</dbReference>